<name>B7FH35_MEDTR</name>
<accession>B7FH35</accession>
<reference evidence="1" key="1">
    <citation type="submission" date="2008-12" db="EMBL/GenBank/DDBJ databases">
        <title>Medicago truncatula full length cdna cloning project.</title>
        <authorList>
            <person name="Moskal W."/>
            <person name="Chan A."/>
            <person name="Cheung F."/>
            <person name="Xiao Y."/>
            <person name="Town C.D."/>
        </authorList>
    </citation>
    <scope>NUCLEOTIDE SEQUENCE</scope>
</reference>
<protein>
    <submittedName>
        <fullName evidence="1">Uncharacterized protein</fullName>
    </submittedName>
</protein>
<dbReference type="EMBL" id="BT051400">
    <property type="protein sequence ID" value="ACJ84064.1"/>
    <property type="molecule type" value="mRNA"/>
</dbReference>
<dbReference type="AlphaFoldDB" id="B7FH35"/>
<proteinExistence type="evidence at transcript level"/>
<organism evidence="1">
    <name type="scientific">Medicago truncatula</name>
    <name type="common">Barrel medic</name>
    <name type="synonym">Medicago tribuloides</name>
    <dbReference type="NCBI Taxonomy" id="3880"/>
    <lineage>
        <taxon>Eukaryota</taxon>
        <taxon>Viridiplantae</taxon>
        <taxon>Streptophyta</taxon>
        <taxon>Embryophyta</taxon>
        <taxon>Tracheophyta</taxon>
        <taxon>Spermatophyta</taxon>
        <taxon>Magnoliopsida</taxon>
        <taxon>eudicotyledons</taxon>
        <taxon>Gunneridae</taxon>
        <taxon>Pentapetalae</taxon>
        <taxon>rosids</taxon>
        <taxon>fabids</taxon>
        <taxon>Fabales</taxon>
        <taxon>Fabaceae</taxon>
        <taxon>Papilionoideae</taxon>
        <taxon>50 kb inversion clade</taxon>
        <taxon>NPAAA clade</taxon>
        <taxon>Hologalegina</taxon>
        <taxon>IRL clade</taxon>
        <taxon>Trifolieae</taxon>
        <taxon>Medicago</taxon>
    </lineage>
</organism>
<evidence type="ECO:0000313" key="1">
    <source>
        <dbReference type="EMBL" id="ACJ84064.1"/>
    </source>
</evidence>
<sequence length="43" mass="4924">MYADSSIAYTTVIQKSICLVLPITQAERVFVFSLHTKTLHFSY</sequence>